<evidence type="ECO:0000313" key="10">
    <source>
        <dbReference type="Proteomes" id="UP000503640"/>
    </source>
</evidence>
<dbReference type="Gene3D" id="1.50.10.150">
    <property type="entry name" value="Voltage-dependent anion channel"/>
    <property type="match status" value="1"/>
</dbReference>
<accession>A0A7I9VKM3</accession>
<evidence type="ECO:0000256" key="3">
    <source>
        <dbReference type="ARBA" id="ARBA00022448"/>
    </source>
</evidence>
<comment type="similarity">
    <text evidence="2">Belongs to the tellurite-resistance/dicarboxylate transporter (TDT) family.</text>
</comment>
<keyword evidence="5 8" id="KW-0812">Transmembrane</keyword>
<dbReference type="CDD" id="cd09319">
    <property type="entry name" value="TDT_like_1"/>
    <property type="match status" value="1"/>
</dbReference>
<evidence type="ECO:0000256" key="1">
    <source>
        <dbReference type="ARBA" id="ARBA00004651"/>
    </source>
</evidence>
<comment type="subcellular location">
    <subcellularLocation>
        <location evidence="1">Cell membrane</location>
        <topology evidence="1">Multi-pass membrane protein</topology>
    </subcellularLocation>
</comment>
<keyword evidence="7 8" id="KW-0472">Membrane</keyword>
<dbReference type="Pfam" id="PF03595">
    <property type="entry name" value="SLAC1"/>
    <property type="match status" value="1"/>
</dbReference>
<evidence type="ECO:0000256" key="6">
    <source>
        <dbReference type="ARBA" id="ARBA00022989"/>
    </source>
</evidence>
<dbReference type="EMBL" id="BJTG01000003">
    <property type="protein sequence ID" value="GEJ56966.1"/>
    <property type="molecule type" value="Genomic_DNA"/>
</dbReference>
<dbReference type="PANTHER" id="PTHR31686:SF1">
    <property type="entry name" value="SULFITE EFFLUX PUMP SSU1"/>
    <property type="match status" value="1"/>
</dbReference>
<feature type="transmembrane region" description="Helical" evidence="8">
    <location>
        <begin position="216"/>
        <end position="235"/>
    </location>
</feature>
<feature type="transmembrane region" description="Helical" evidence="8">
    <location>
        <begin position="43"/>
        <end position="63"/>
    </location>
</feature>
<dbReference type="GO" id="GO:0000319">
    <property type="term" value="F:sulfite transmembrane transporter activity"/>
    <property type="evidence" value="ECO:0007669"/>
    <property type="project" value="TreeGrafter"/>
</dbReference>
<sequence length="355" mass="37984">MPEAAPTTLRRAVEGLHPSYFALVMATGIVAIALHLQGARPLALALGAVAAAAYLALALLTLARIALYPRAVLLDLAHHGRAVGFFTTVAATGVLGADLVVLAGRRSLALALWWLAAVLWLGLTYAVFTALTVKERKPTLAEGIHGGWLLAVVATQAVANLGALLLPALGGRAEAMSFASVTVWLAGGMLYVWIISLIFYRYTFFTLQPSDLMPPYWINMGAMAISTLAGATLLLGEARQPLVHALLPFVRGTTLLCWATATWWIPMLLVLGAWRHVYRRYPLAYDPLYWGAVFPLGMYSVCTQRLAQAMGLPFLLPVARAFAWIALAAWCAAFAGLLRTLGAGAARLGRPRAGT</sequence>
<feature type="transmembrane region" description="Helical" evidence="8">
    <location>
        <begin position="321"/>
        <end position="342"/>
    </location>
</feature>
<keyword evidence="10" id="KW-1185">Reference proteome</keyword>
<feature type="transmembrane region" description="Helical" evidence="8">
    <location>
        <begin position="20"/>
        <end position="36"/>
    </location>
</feature>
<keyword evidence="4" id="KW-1003">Cell membrane</keyword>
<evidence type="ECO:0000256" key="5">
    <source>
        <dbReference type="ARBA" id="ARBA00022692"/>
    </source>
</evidence>
<evidence type="ECO:0000256" key="2">
    <source>
        <dbReference type="ARBA" id="ARBA00008566"/>
    </source>
</evidence>
<dbReference type="InterPro" id="IPR004695">
    <property type="entry name" value="SLAC1/Mae1/Ssu1/TehA"/>
</dbReference>
<protein>
    <submittedName>
        <fullName evidence="9">C4-dicarboxylate transporter</fullName>
    </submittedName>
</protein>
<keyword evidence="6 8" id="KW-1133">Transmembrane helix</keyword>
<feature type="transmembrane region" description="Helical" evidence="8">
    <location>
        <begin position="181"/>
        <end position="204"/>
    </location>
</feature>
<gene>
    <name evidence="9" type="ORF">AMYX_17070</name>
</gene>
<feature type="transmembrane region" description="Helical" evidence="8">
    <location>
        <begin position="255"/>
        <end position="274"/>
    </location>
</feature>
<dbReference type="GO" id="GO:0005886">
    <property type="term" value="C:plasma membrane"/>
    <property type="evidence" value="ECO:0007669"/>
    <property type="project" value="UniProtKB-SubCell"/>
</dbReference>
<feature type="transmembrane region" description="Helical" evidence="8">
    <location>
        <begin position="148"/>
        <end position="169"/>
    </location>
</feature>
<name>A0A7I9VKM3_9BACT</name>
<proteinExistence type="inferred from homology"/>
<dbReference type="InterPro" id="IPR038665">
    <property type="entry name" value="Voltage-dep_anion_channel_sf"/>
</dbReference>
<reference evidence="10" key="1">
    <citation type="journal article" date="2020" name="Appl. Environ. Microbiol.">
        <title>Diazotrophic Anaeromyxobacter Isolates from Soils.</title>
        <authorList>
            <person name="Masuda Y."/>
            <person name="Yamanaka H."/>
            <person name="Xu Z.X."/>
            <person name="Shiratori Y."/>
            <person name="Aono T."/>
            <person name="Amachi S."/>
            <person name="Senoo K."/>
            <person name="Itoh H."/>
        </authorList>
    </citation>
    <scope>NUCLEOTIDE SEQUENCE [LARGE SCALE GENOMIC DNA]</scope>
    <source>
        <strain evidence="10">R267</strain>
    </source>
</reference>
<evidence type="ECO:0000256" key="7">
    <source>
        <dbReference type="ARBA" id="ARBA00023136"/>
    </source>
</evidence>
<dbReference type="PANTHER" id="PTHR31686">
    <property type="match status" value="1"/>
</dbReference>
<dbReference type="AlphaFoldDB" id="A0A7I9VKM3"/>
<dbReference type="InterPro" id="IPR051629">
    <property type="entry name" value="Sulfite_efflux_TDT"/>
</dbReference>
<evidence type="ECO:0000256" key="4">
    <source>
        <dbReference type="ARBA" id="ARBA00022475"/>
    </source>
</evidence>
<comment type="caution">
    <text evidence="9">The sequence shown here is derived from an EMBL/GenBank/DDBJ whole genome shotgun (WGS) entry which is preliminary data.</text>
</comment>
<evidence type="ECO:0000256" key="8">
    <source>
        <dbReference type="SAM" id="Phobius"/>
    </source>
</evidence>
<feature type="transmembrane region" description="Helical" evidence="8">
    <location>
        <begin position="110"/>
        <end position="128"/>
    </location>
</feature>
<keyword evidence="3" id="KW-0813">Transport</keyword>
<dbReference type="Proteomes" id="UP000503640">
    <property type="component" value="Unassembled WGS sequence"/>
</dbReference>
<evidence type="ECO:0000313" key="9">
    <source>
        <dbReference type="EMBL" id="GEJ56966.1"/>
    </source>
</evidence>
<dbReference type="RefSeq" id="WP_176064427.1">
    <property type="nucleotide sequence ID" value="NZ_BJTG01000003.1"/>
</dbReference>
<organism evidence="9 10">
    <name type="scientific">Anaeromyxobacter diazotrophicus</name>
    <dbReference type="NCBI Taxonomy" id="2590199"/>
    <lineage>
        <taxon>Bacteria</taxon>
        <taxon>Pseudomonadati</taxon>
        <taxon>Myxococcota</taxon>
        <taxon>Myxococcia</taxon>
        <taxon>Myxococcales</taxon>
        <taxon>Cystobacterineae</taxon>
        <taxon>Anaeromyxobacteraceae</taxon>
        <taxon>Anaeromyxobacter</taxon>
    </lineage>
</organism>
<feature type="transmembrane region" description="Helical" evidence="8">
    <location>
        <begin position="83"/>
        <end position="103"/>
    </location>
</feature>